<dbReference type="SUPFAM" id="SSF103473">
    <property type="entry name" value="MFS general substrate transporter"/>
    <property type="match status" value="1"/>
</dbReference>
<feature type="transmembrane region" description="Helical" evidence="4">
    <location>
        <begin position="355"/>
        <end position="377"/>
    </location>
</feature>
<evidence type="ECO:0000256" key="1">
    <source>
        <dbReference type="ARBA" id="ARBA00004141"/>
    </source>
</evidence>
<evidence type="ECO:0000256" key="2">
    <source>
        <dbReference type="ARBA" id="ARBA00006727"/>
    </source>
</evidence>
<feature type="transmembrane region" description="Helical" evidence="4">
    <location>
        <begin position="188"/>
        <end position="208"/>
    </location>
</feature>
<dbReference type="PROSITE" id="PS50850">
    <property type="entry name" value="MFS"/>
    <property type="match status" value="1"/>
</dbReference>
<gene>
    <name evidence="6" type="ORF">M409DRAFT_29723</name>
</gene>
<dbReference type="Gene3D" id="1.20.1250.20">
    <property type="entry name" value="MFS general substrate transporter like domains"/>
    <property type="match status" value="2"/>
</dbReference>
<sequence length="459" mass="48733">MSSTTTTITNPSPYEDIQLPPWPSSRPPSSTRTRAVAEEEASNLHPIQNALPPTDEGYHAWLALFGAFLSNGLIWGFALSFGIMQEYYTSHEPFTSQGGIAAIGTTCTGLMYLTMPVYLWIFQRWPRWRQYALYASLPIVAASLIGASFTDKVSGLVVTQGVLYAIGGNALVMPSINYINEWFVRRRGLALGIAIAGDGTGGVIMPLILQGLLSKVGLRWTLRIVAAMIVVPAAPLPFILKPRLPVSSTHVAPPVDASFLRSPLFWILQVFNVVEALGYFLPTNYLPSIAEALGLSSTLGSLTVLFVNFAAVFGCIGVGVLVDRFDVTTVMLGVSICAGLAVFTVLGFTTSIAPLYVFSVVYGLTAGGYSTNWAGMIKIIQGKHDGADANLIFGLFAAGRGVGSIVSGPLSESLLESAKGFSESASSAYGSEYGNIIVFAGTTAVAGGLGWFVRKAGIM</sequence>
<comment type="similarity">
    <text evidence="2">Belongs to the major facilitator superfamily. Monocarboxylate porter (TC 2.A.1.13) family.</text>
</comment>
<reference evidence="6" key="1">
    <citation type="journal article" date="2020" name="Stud. Mycol.">
        <title>101 Dothideomycetes genomes: a test case for predicting lifestyles and emergence of pathogens.</title>
        <authorList>
            <person name="Haridas S."/>
            <person name="Albert R."/>
            <person name="Binder M."/>
            <person name="Bloem J."/>
            <person name="Labutti K."/>
            <person name="Salamov A."/>
            <person name="Andreopoulos B."/>
            <person name="Baker S."/>
            <person name="Barry K."/>
            <person name="Bills G."/>
            <person name="Bluhm B."/>
            <person name="Cannon C."/>
            <person name="Castanera R."/>
            <person name="Culley D."/>
            <person name="Daum C."/>
            <person name="Ezra D."/>
            <person name="Gonzalez J."/>
            <person name="Henrissat B."/>
            <person name="Kuo A."/>
            <person name="Liang C."/>
            <person name="Lipzen A."/>
            <person name="Lutzoni F."/>
            <person name="Magnuson J."/>
            <person name="Mondo S."/>
            <person name="Nolan M."/>
            <person name="Ohm R."/>
            <person name="Pangilinan J."/>
            <person name="Park H.-J."/>
            <person name="Ramirez L."/>
            <person name="Alfaro M."/>
            <person name="Sun H."/>
            <person name="Tritt A."/>
            <person name="Yoshinaga Y."/>
            <person name="Zwiers L.-H."/>
            <person name="Turgeon B."/>
            <person name="Goodwin S."/>
            <person name="Spatafora J."/>
            <person name="Crous P."/>
            <person name="Grigoriev I."/>
        </authorList>
    </citation>
    <scope>NUCLEOTIDE SEQUENCE</scope>
    <source>
        <strain evidence="6">ATCC 36951</strain>
    </source>
</reference>
<name>A0A6A6C235_ZASCE</name>
<feature type="transmembrane region" description="Helical" evidence="4">
    <location>
        <begin position="329"/>
        <end position="349"/>
    </location>
</feature>
<dbReference type="EMBL" id="ML993632">
    <property type="protein sequence ID" value="KAF2159912.1"/>
    <property type="molecule type" value="Genomic_DNA"/>
</dbReference>
<dbReference type="GO" id="GO:0016020">
    <property type="term" value="C:membrane"/>
    <property type="evidence" value="ECO:0007669"/>
    <property type="project" value="UniProtKB-SubCell"/>
</dbReference>
<dbReference type="Proteomes" id="UP000799537">
    <property type="component" value="Unassembled WGS sequence"/>
</dbReference>
<keyword evidence="4" id="KW-0472">Membrane</keyword>
<dbReference type="PANTHER" id="PTHR11360">
    <property type="entry name" value="MONOCARBOXYLATE TRANSPORTER"/>
    <property type="match status" value="1"/>
</dbReference>
<feature type="region of interest" description="Disordered" evidence="3">
    <location>
        <begin position="1"/>
        <end position="31"/>
    </location>
</feature>
<feature type="domain" description="Major facilitator superfamily (MFS) profile" evidence="5">
    <location>
        <begin position="264"/>
        <end position="459"/>
    </location>
</feature>
<evidence type="ECO:0000256" key="3">
    <source>
        <dbReference type="SAM" id="MobiDB-lite"/>
    </source>
</evidence>
<keyword evidence="4" id="KW-0812">Transmembrane</keyword>
<dbReference type="InterPro" id="IPR011701">
    <property type="entry name" value="MFS"/>
</dbReference>
<dbReference type="AlphaFoldDB" id="A0A6A6C235"/>
<feature type="transmembrane region" description="Helical" evidence="4">
    <location>
        <begin position="58"/>
        <end position="78"/>
    </location>
</feature>
<dbReference type="PANTHER" id="PTHR11360:SF287">
    <property type="entry name" value="MFS MONOCARBOXYLATE TRANSPORTER"/>
    <property type="match status" value="1"/>
</dbReference>
<dbReference type="GeneID" id="54562869"/>
<accession>A0A6A6C235</accession>
<protein>
    <recommendedName>
        <fullName evidence="5">Major facilitator superfamily (MFS) profile domain-containing protein</fullName>
    </recommendedName>
</protein>
<evidence type="ECO:0000259" key="5">
    <source>
        <dbReference type="PROSITE" id="PS50850"/>
    </source>
</evidence>
<evidence type="ECO:0000256" key="4">
    <source>
        <dbReference type="SAM" id="Phobius"/>
    </source>
</evidence>
<feature type="transmembrane region" description="Helical" evidence="4">
    <location>
        <begin position="131"/>
        <end position="149"/>
    </location>
</feature>
<feature type="transmembrane region" description="Helical" evidence="4">
    <location>
        <begin position="302"/>
        <end position="322"/>
    </location>
</feature>
<dbReference type="Pfam" id="PF07690">
    <property type="entry name" value="MFS_1"/>
    <property type="match status" value="1"/>
</dbReference>
<proteinExistence type="inferred from homology"/>
<feature type="transmembrane region" description="Helical" evidence="4">
    <location>
        <begin position="98"/>
        <end position="119"/>
    </location>
</feature>
<keyword evidence="7" id="KW-1185">Reference proteome</keyword>
<dbReference type="InterPro" id="IPR020846">
    <property type="entry name" value="MFS_dom"/>
</dbReference>
<dbReference type="InterPro" id="IPR050327">
    <property type="entry name" value="Proton-linked_MCT"/>
</dbReference>
<dbReference type="InterPro" id="IPR036259">
    <property type="entry name" value="MFS_trans_sf"/>
</dbReference>
<dbReference type="OrthoDB" id="2213137at2759"/>
<evidence type="ECO:0000313" key="7">
    <source>
        <dbReference type="Proteomes" id="UP000799537"/>
    </source>
</evidence>
<dbReference type="GO" id="GO:0022857">
    <property type="term" value="F:transmembrane transporter activity"/>
    <property type="evidence" value="ECO:0007669"/>
    <property type="project" value="InterPro"/>
</dbReference>
<feature type="transmembrane region" description="Helical" evidence="4">
    <location>
        <begin position="264"/>
        <end position="282"/>
    </location>
</feature>
<evidence type="ECO:0000313" key="6">
    <source>
        <dbReference type="EMBL" id="KAF2159912.1"/>
    </source>
</evidence>
<comment type="subcellular location">
    <subcellularLocation>
        <location evidence="1">Membrane</location>
        <topology evidence="1">Multi-pass membrane protein</topology>
    </subcellularLocation>
</comment>
<feature type="transmembrane region" description="Helical" evidence="4">
    <location>
        <begin position="155"/>
        <end position="176"/>
    </location>
</feature>
<feature type="transmembrane region" description="Helical" evidence="4">
    <location>
        <begin position="433"/>
        <end position="453"/>
    </location>
</feature>
<feature type="transmembrane region" description="Helical" evidence="4">
    <location>
        <begin position="389"/>
        <end position="410"/>
    </location>
</feature>
<feature type="transmembrane region" description="Helical" evidence="4">
    <location>
        <begin position="220"/>
        <end position="240"/>
    </location>
</feature>
<organism evidence="6 7">
    <name type="scientific">Zasmidium cellare ATCC 36951</name>
    <dbReference type="NCBI Taxonomy" id="1080233"/>
    <lineage>
        <taxon>Eukaryota</taxon>
        <taxon>Fungi</taxon>
        <taxon>Dikarya</taxon>
        <taxon>Ascomycota</taxon>
        <taxon>Pezizomycotina</taxon>
        <taxon>Dothideomycetes</taxon>
        <taxon>Dothideomycetidae</taxon>
        <taxon>Mycosphaerellales</taxon>
        <taxon>Mycosphaerellaceae</taxon>
        <taxon>Zasmidium</taxon>
    </lineage>
</organism>
<dbReference type="RefSeq" id="XP_033660801.1">
    <property type="nucleotide sequence ID" value="XM_033809597.1"/>
</dbReference>
<keyword evidence="4" id="KW-1133">Transmembrane helix</keyword>